<dbReference type="InterPro" id="IPR058192">
    <property type="entry name" value="WHD_ROQ1-like"/>
</dbReference>
<dbReference type="GO" id="GO:0007165">
    <property type="term" value="P:signal transduction"/>
    <property type="evidence" value="ECO:0007669"/>
    <property type="project" value="InterPro"/>
</dbReference>
<evidence type="ECO:0000256" key="2">
    <source>
        <dbReference type="ARBA" id="ARBA00022737"/>
    </source>
</evidence>
<dbReference type="GO" id="GO:0043531">
    <property type="term" value="F:ADP binding"/>
    <property type="evidence" value="ECO:0007669"/>
    <property type="project" value="InterPro"/>
</dbReference>
<dbReference type="InterPro" id="IPR036390">
    <property type="entry name" value="WH_DNA-bd_sf"/>
</dbReference>
<feature type="domain" description="TIR" evidence="6">
    <location>
        <begin position="1"/>
        <end position="179"/>
    </location>
</feature>
<dbReference type="Pfam" id="PF00931">
    <property type="entry name" value="NB-ARC"/>
    <property type="match status" value="1"/>
</dbReference>
<dbReference type="SUPFAM" id="SSF52200">
    <property type="entry name" value="Toll/Interleukin receptor TIR domain"/>
    <property type="match status" value="1"/>
</dbReference>
<keyword evidence="4" id="KW-0520">NAD</keyword>
<evidence type="ECO:0000313" key="7">
    <source>
        <dbReference type="EMBL" id="KAG5549707.1"/>
    </source>
</evidence>
<dbReference type="InterPro" id="IPR027417">
    <property type="entry name" value="P-loop_NTPase"/>
</dbReference>
<organism evidence="7 8">
    <name type="scientific">Rhododendron griersonianum</name>
    <dbReference type="NCBI Taxonomy" id="479676"/>
    <lineage>
        <taxon>Eukaryota</taxon>
        <taxon>Viridiplantae</taxon>
        <taxon>Streptophyta</taxon>
        <taxon>Embryophyta</taxon>
        <taxon>Tracheophyta</taxon>
        <taxon>Spermatophyta</taxon>
        <taxon>Magnoliopsida</taxon>
        <taxon>eudicotyledons</taxon>
        <taxon>Gunneridae</taxon>
        <taxon>Pentapetalae</taxon>
        <taxon>asterids</taxon>
        <taxon>Ericales</taxon>
        <taxon>Ericaceae</taxon>
        <taxon>Ericoideae</taxon>
        <taxon>Rhodoreae</taxon>
        <taxon>Rhododendron</taxon>
    </lineage>
</organism>
<dbReference type="PANTHER" id="PTHR11017">
    <property type="entry name" value="LEUCINE-RICH REPEAT-CONTAINING PROTEIN"/>
    <property type="match status" value="1"/>
</dbReference>
<dbReference type="InterPro" id="IPR035897">
    <property type="entry name" value="Toll_tir_struct_dom_sf"/>
</dbReference>
<keyword evidence="5" id="KW-1133">Transmembrane helix</keyword>
<evidence type="ECO:0000256" key="3">
    <source>
        <dbReference type="ARBA" id="ARBA00022821"/>
    </source>
</evidence>
<keyword evidence="3" id="KW-0611">Plant defense</keyword>
<dbReference type="InterPro" id="IPR001611">
    <property type="entry name" value="Leu-rich_rpt"/>
</dbReference>
<dbReference type="GO" id="GO:0006952">
    <property type="term" value="P:defense response"/>
    <property type="evidence" value="ECO:0007669"/>
    <property type="project" value="UniProtKB-KW"/>
</dbReference>
<evidence type="ECO:0000256" key="4">
    <source>
        <dbReference type="ARBA" id="ARBA00023027"/>
    </source>
</evidence>
<dbReference type="SMART" id="SM00255">
    <property type="entry name" value="TIR"/>
    <property type="match status" value="1"/>
</dbReference>
<dbReference type="SUPFAM" id="SSF46785">
    <property type="entry name" value="Winged helix' DNA-binding domain"/>
    <property type="match status" value="1"/>
</dbReference>
<dbReference type="PRINTS" id="PR00364">
    <property type="entry name" value="DISEASERSIST"/>
</dbReference>
<evidence type="ECO:0000313" key="8">
    <source>
        <dbReference type="Proteomes" id="UP000823749"/>
    </source>
</evidence>
<evidence type="ECO:0000259" key="6">
    <source>
        <dbReference type="PROSITE" id="PS50104"/>
    </source>
</evidence>
<sequence>MIYHVFLSFRGEDTGKTFTDHLYTALSGAGFRTFRNDDGIERGKNVKSELDKAIKEARSSIVVLSKDYSSSRWCLDELVMILECKRSSGAGHVVLPVFYDVDPSQVRKQSFGEAFCRHEERLNAETNESKKEYLRKKVQLWRGALGEVADLAGMVLKNQADGHESKFIQDIVRVIGNKLNRPVLHVAHNLMGIQSRVRNINSWLQDESNVGIAVIYGMGGIGKTTIAKFAYNLNIERFEASSFLANIREISEGPEGLVRLQRQFLSDILKRGKEKIRCVDEGISKIKDVICCKRVLVVLDDVDDRAQFDALIGMRDWFHPGSKIILTTRNIHLLKASEVDESFEVVGLDSYESLELFSWHAFGQGLPIEGFTELSQRVIQHCGGLPLALQVLGSSLSDHSLDIWKNTLQKLAAIPNSKILKKLQISYDYLDENDKELFLHIACFFIGEGKDFVVRILDDLYPTVGIQTLIDRCLLTINGHNKLMMHQLLRQMGREIVRQESPKEPGKRSRLWHYKDSFKVLSEKIGTETIEGLYLDKHHVLEEDSHHVLETDTRLRENFGFSNVRHPCFEELNHESLSSEQGYSLKRRCLSLFIWRSTNNVGRSSDQVGLRTDAFTRMHNLKLLQLNNVKIKGRYANFPGGLRCLTWHGFPLTSIPTEFSLKRLVSLDLRYSKLEQVWKGEMFLTSLKILNLSHSHGLKNTPKFTGLPNLEKLVFKYCISLVEVHESIGELESLVLLNLRGCENLKKLPYEIGHLTSLEKLILSGCSKLDQLPAELRQIKSITVLHADGISQDICKDGSWTSVVWSLVLKLRKSLKTLPSLPCSLVELSLSNCSLSSDDLVKCLGSFSVLKDLNLSENPISRLPESIKGLTVLQSLKLNYCTGLHSLPELPMTLKRLELYYCISLERITNLPNLLTSLDFDMYRCKVVEVQGMFKLEPIGNVDAEIINEMGLSSELEAMGSLEVELYNPLYAPYRSRMKGSIQVLHECGIYNIFLPRSEVPAGWCSSYKRRGSSITFNVPSLPNLKIQALKIYVVSACFCDHYKICYANLFDYITLNNMTKGLKWAYSPLFRCIPPDDCMMVWLSHWKIGNHLILEAGDEVNVSAGLQEDYCLVKEIGVNVVYDEPEEKGCQHHKAYSPHQNVTNVGDLSAYQLRPGYYHLCHYGNHQTYHRNGSVGKSEKIIFGESEDIADGGESFCLGTTPLSQIPFGIAMKSKPAMFNPFHSADLLLECLVWISSFNAGVVQLITHGMLCASWIGATAAYFGLILVNKFRCYSCFLSSDHA</sequence>
<accession>A0AAV6KBL9</accession>
<dbReference type="Pfam" id="PF01582">
    <property type="entry name" value="TIR"/>
    <property type="match status" value="1"/>
</dbReference>
<dbReference type="Gene3D" id="3.40.50.10140">
    <property type="entry name" value="Toll/interleukin-1 receptor homology (TIR) domain"/>
    <property type="match status" value="1"/>
</dbReference>
<keyword evidence="8" id="KW-1185">Reference proteome</keyword>
<dbReference type="Pfam" id="PF23286">
    <property type="entry name" value="LRR_13"/>
    <property type="match status" value="1"/>
</dbReference>
<gene>
    <name evidence="7" type="ORF">RHGRI_014867</name>
</gene>
<dbReference type="FunFam" id="3.40.50.10140:FF:000007">
    <property type="entry name" value="Disease resistance protein (TIR-NBS-LRR class)"/>
    <property type="match status" value="1"/>
</dbReference>
<dbReference type="SUPFAM" id="SSF52058">
    <property type="entry name" value="L domain-like"/>
    <property type="match status" value="1"/>
</dbReference>
<dbReference type="Gene3D" id="3.40.50.300">
    <property type="entry name" value="P-loop containing nucleotide triphosphate hydrolases"/>
    <property type="match status" value="1"/>
</dbReference>
<dbReference type="InterPro" id="IPR002182">
    <property type="entry name" value="NB-ARC"/>
</dbReference>
<dbReference type="InterPro" id="IPR042197">
    <property type="entry name" value="Apaf_helical"/>
</dbReference>
<dbReference type="PROSITE" id="PS50104">
    <property type="entry name" value="TIR"/>
    <property type="match status" value="1"/>
</dbReference>
<feature type="transmembrane region" description="Helical" evidence="5">
    <location>
        <begin position="1246"/>
        <end position="1269"/>
    </location>
</feature>
<evidence type="ECO:0000256" key="1">
    <source>
        <dbReference type="ARBA" id="ARBA00022614"/>
    </source>
</evidence>
<proteinExistence type="predicted"/>
<dbReference type="PANTHER" id="PTHR11017:SF305">
    <property type="entry name" value="TMV RESISTANCE PROTEIN N-LIKE"/>
    <property type="match status" value="1"/>
</dbReference>
<protein>
    <recommendedName>
        <fullName evidence="6">TIR domain-containing protein</fullName>
    </recommendedName>
</protein>
<keyword evidence="5" id="KW-0472">Membrane</keyword>
<dbReference type="Gene3D" id="3.80.10.10">
    <property type="entry name" value="Ribonuclease Inhibitor"/>
    <property type="match status" value="2"/>
</dbReference>
<dbReference type="Gene3D" id="1.10.8.430">
    <property type="entry name" value="Helical domain of apoptotic protease-activating factors"/>
    <property type="match status" value="1"/>
</dbReference>
<dbReference type="InterPro" id="IPR044974">
    <property type="entry name" value="Disease_R_plants"/>
</dbReference>
<reference evidence="7" key="1">
    <citation type="submission" date="2020-08" db="EMBL/GenBank/DDBJ databases">
        <title>Plant Genome Project.</title>
        <authorList>
            <person name="Zhang R.-G."/>
        </authorList>
    </citation>
    <scope>NUCLEOTIDE SEQUENCE</scope>
    <source>
        <strain evidence="7">WSP0</strain>
        <tissue evidence="7">Leaf</tissue>
    </source>
</reference>
<dbReference type="InterPro" id="IPR058546">
    <property type="entry name" value="RPS4B/Roq1-like_LRR"/>
</dbReference>
<name>A0AAV6KBL9_9ERIC</name>
<dbReference type="SUPFAM" id="SSF52540">
    <property type="entry name" value="P-loop containing nucleoside triphosphate hydrolases"/>
    <property type="match status" value="1"/>
</dbReference>
<comment type="caution">
    <text evidence="7">The sequence shown here is derived from an EMBL/GenBank/DDBJ whole genome shotgun (WGS) entry which is preliminary data.</text>
</comment>
<keyword evidence="2" id="KW-0677">Repeat</keyword>
<dbReference type="InterPro" id="IPR000157">
    <property type="entry name" value="TIR_dom"/>
</dbReference>
<dbReference type="EMBL" id="JACTNZ010000005">
    <property type="protein sequence ID" value="KAG5549707.1"/>
    <property type="molecule type" value="Genomic_DNA"/>
</dbReference>
<dbReference type="Pfam" id="PF23282">
    <property type="entry name" value="WHD_ROQ1"/>
    <property type="match status" value="1"/>
</dbReference>
<keyword evidence="1" id="KW-0433">Leucine-rich repeat</keyword>
<evidence type="ECO:0000256" key="5">
    <source>
        <dbReference type="SAM" id="Phobius"/>
    </source>
</evidence>
<dbReference type="PROSITE" id="PS51450">
    <property type="entry name" value="LRR"/>
    <property type="match status" value="1"/>
</dbReference>
<dbReference type="InterPro" id="IPR032675">
    <property type="entry name" value="LRR_dom_sf"/>
</dbReference>
<keyword evidence="5" id="KW-0812">Transmembrane</keyword>
<dbReference type="Proteomes" id="UP000823749">
    <property type="component" value="Chromosome 5"/>
</dbReference>